<evidence type="ECO:0000256" key="5">
    <source>
        <dbReference type="ARBA" id="ARBA00022725"/>
    </source>
</evidence>
<evidence type="ECO:0000256" key="2">
    <source>
        <dbReference type="ARBA" id="ARBA00022475"/>
    </source>
</evidence>
<proteinExistence type="predicted"/>
<name>A0ABN8I5B5_9NEOP</name>
<dbReference type="EMBL" id="OW152827">
    <property type="protein sequence ID" value="CAH2043154.1"/>
    <property type="molecule type" value="Genomic_DNA"/>
</dbReference>
<feature type="transmembrane region" description="Helical" evidence="10">
    <location>
        <begin position="113"/>
        <end position="133"/>
    </location>
</feature>
<evidence type="ECO:0000313" key="11">
    <source>
        <dbReference type="EMBL" id="CAH2043154.1"/>
    </source>
</evidence>
<keyword evidence="3" id="KW-0716">Sensory transduction</keyword>
<dbReference type="PANTHER" id="PTHR21137">
    <property type="entry name" value="ODORANT RECEPTOR"/>
    <property type="match status" value="1"/>
</dbReference>
<accession>A0ABN8I5B5</accession>
<evidence type="ECO:0000313" key="12">
    <source>
        <dbReference type="Proteomes" id="UP000837857"/>
    </source>
</evidence>
<evidence type="ECO:0000256" key="1">
    <source>
        <dbReference type="ARBA" id="ARBA00004651"/>
    </source>
</evidence>
<evidence type="ECO:0000256" key="8">
    <source>
        <dbReference type="ARBA" id="ARBA00023170"/>
    </source>
</evidence>
<dbReference type="InterPro" id="IPR004117">
    <property type="entry name" value="7tm6_olfct_rcpt"/>
</dbReference>
<keyword evidence="4 10" id="KW-0812">Transmembrane</keyword>
<sequence>MYESPNYEIAFTIMAAGVCVCCYLPANITAFLIVITGYTESHMLALSEELLLLWTDAETSYRENSQSILEHGVSYDKMDFMNEFIRRRLKDIVKRHTLNLNLLRKLEGVIRGALALEFLILVVALIAELLAGLENTYLEIPFAMMQVAMDCLNGQRLLDASVAFENAVYDCKWENFNSSNMKTVLLMLQTAQKPLTLSAGGITILNFACLMDVLKSVYSAYTTLRTIV</sequence>
<feature type="transmembrane region" description="Helical" evidence="10">
    <location>
        <begin position="12"/>
        <end position="35"/>
    </location>
</feature>
<keyword evidence="12" id="KW-1185">Reference proteome</keyword>
<evidence type="ECO:0000256" key="4">
    <source>
        <dbReference type="ARBA" id="ARBA00022692"/>
    </source>
</evidence>
<feature type="transmembrane region" description="Helical" evidence="10">
    <location>
        <begin position="195"/>
        <end position="214"/>
    </location>
</feature>
<keyword evidence="9" id="KW-0807">Transducer</keyword>
<keyword evidence="5" id="KW-0552">Olfaction</keyword>
<keyword evidence="6 10" id="KW-1133">Transmembrane helix</keyword>
<gene>
    <name evidence="11" type="ORF">IPOD504_LOCUS4173</name>
</gene>
<protein>
    <submittedName>
        <fullName evidence="11">Uncharacterized protein</fullName>
    </submittedName>
</protein>
<reference evidence="11" key="1">
    <citation type="submission" date="2022-03" db="EMBL/GenBank/DDBJ databases">
        <authorList>
            <person name="Martin H S."/>
        </authorList>
    </citation>
    <scope>NUCLEOTIDE SEQUENCE</scope>
</reference>
<dbReference type="Pfam" id="PF02949">
    <property type="entry name" value="7tm_6"/>
    <property type="match status" value="1"/>
</dbReference>
<feature type="non-terminal residue" evidence="11">
    <location>
        <position position="228"/>
    </location>
</feature>
<evidence type="ECO:0000256" key="10">
    <source>
        <dbReference type="SAM" id="Phobius"/>
    </source>
</evidence>
<dbReference type="Proteomes" id="UP000837857">
    <property type="component" value="Chromosome 15"/>
</dbReference>
<dbReference type="PANTHER" id="PTHR21137:SF35">
    <property type="entry name" value="ODORANT RECEPTOR 19A-RELATED"/>
    <property type="match status" value="1"/>
</dbReference>
<keyword evidence="7 10" id="KW-0472">Membrane</keyword>
<evidence type="ECO:0000256" key="9">
    <source>
        <dbReference type="ARBA" id="ARBA00023224"/>
    </source>
</evidence>
<evidence type="ECO:0000256" key="3">
    <source>
        <dbReference type="ARBA" id="ARBA00022606"/>
    </source>
</evidence>
<keyword evidence="8" id="KW-0675">Receptor</keyword>
<comment type="subcellular location">
    <subcellularLocation>
        <location evidence="1">Cell membrane</location>
        <topology evidence="1">Multi-pass membrane protein</topology>
    </subcellularLocation>
</comment>
<organism evidence="11 12">
    <name type="scientific">Iphiclides podalirius</name>
    <name type="common">scarce swallowtail</name>
    <dbReference type="NCBI Taxonomy" id="110791"/>
    <lineage>
        <taxon>Eukaryota</taxon>
        <taxon>Metazoa</taxon>
        <taxon>Ecdysozoa</taxon>
        <taxon>Arthropoda</taxon>
        <taxon>Hexapoda</taxon>
        <taxon>Insecta</taxon>
        <taxon>Pterygota</taxon>
        <taxon>Neoptera</taxon>
        <taxon>Endopterygota</taxon>
        <taxon>Lepidoptera</taxon>
        <taxon>Glossata</taxon>
        <taxon>Ditrysia</taxon>
        <taxon>Papilionoidea</taxon>
        <taxon>Papilionidae</taxon>
        <taxon>Papilioninae</taxon>
        <taxon>Iphiclides</taxon>
    </lineage>
</organism>
<keyword evidence="2" id="KW-1003">Cell membrane</keyword>
<evidence type="ECO:0000256" key="6">
    <source>
        <dbReference type="ARBA" id="ARBA00022989"/>
    </source>
</evidence>
<evidence type="ECO:0000256" key="7">
    <source>
        <dbReference type="ARBA" id="ARBA00023136"/>
    </source>
</evidence>